<name>A0A0C3N4B7_PISTI</name>
<protein>
    <submittedName>
        <fullName evidence="2">Uncharacterized protein</fullName>
    </submittedName>
</protein>
<proteinExistence type="predicted"/>
<dbReference type="InParanoid" id="A0A0C3N4B7"/>
<dbReference type="HOGENOM" id="CLU_2942725_0_0_1"/>
<reference evidence="2 3" key="1">
    <citation type="submission" date="2014-04" db="EMBL/GenBank/DDBJ databases">
        <authorList>
            <consortium name="DOE Joint Genome Institute"/>
            <person name="Kuo A."/>
            <person name="Kohler A."/>
            <person name="Costa M.D."/>
            <person name="Nagy L.G."/>
            <person name="Floudas D."/>
            <person name="Copeland A."/>
            <person name="Barry K.W."/>
            <person name="Cichocki N."/>
            <person name="Veneault-Fourrey C."/>
            <person name="LaButti K."/>
            <person name="Lindquist E.A."/>
            <person name="Lipzen A."/>
            <person name="Lundell T."/>
            <person name="Morin E."/>
            <person name="Murat C."/>
            <person name="Sun H."/>
            <person name="Tunlid A."/>
            <person name="Henrissat B."/>
            <person name="Grigoriev I.V."/>
            <person name="Hibbett D.S."/>
            <person name="Martin F."/>
            <person name="Nordberg H.P."/>
            <person name="Cantor M.N."/>
            <person name="Hua S.X."/>
        </authorList>
    </citation>
    <scope>NUCLEOTIDE SEQUENCE [LARGE SCALE GENOMIC DNA]</scope>
    <source>
        <strain evidence="2 3">Marx 270</strain>
    </source>
</reference>
<gene>
    <name evidence="2" type="ORF">M404DRAFT_1007136</name>
</gene>
<sequence length="60" mass="6788">MSKIFLFQKPKHGQLDSALHPLQPREEGSRGTRNPQGDVENVSRISGYSFHKGPQLYPPK</sequence>
<dbReference type="EMBL" id="KN832059">
    <property type="protein sequence ID" value="KIN95864.1"/>
    <property type="molecule type" value="Genomic_DNA"/>
</dbReference>
<organism evidence="2 3">
    <name type="scientific">Pisolithus tinctorius Marx 270</name>
    <dbReference type="NCBI Taxonomy" id="870435"/>
    <lineage>
        <taxon>Eukaryota</taxon>
        <taxon>Fungi</taxon>
        <taxon>Dikarya</taxon>
        <taxon>Basidiomycota</taxon>
        <taxon>Agaricomycotina</taxon>
        <taxon>Agaricomycetes</taxon>
        <taxon>Agaricomycetidae</taxon>
        <taxon>Boletales</taxon>
        <taxon>Sclerodermatineae</taxon>
        <taxon>Pisolithaceae</taxon>
        <taxon>Pisolithus</taxon>
    </lineage>
</organism>
<feature type="region of interest" description="Disordered" evidence="1">
    <location>
        <begin position="1"/>
        <end position="60"/>
    </location>
</feature>
<dbReference type="AlphaFoldDB" id="A0A0C3N4B7"/>
<evidence type="ECO:0000313" key="2">
    <source>
        <dbReference type="EMBL" id="KIN95864.1"/>
    </source>
</evidence>
<dbReference type="Proteomes" id="UP000054217">
    <property type="component" value="Unassembled WGS sequence"/>
</dbReference>
<accession>A0A0C3N4B7</accession>
<evidence type="ECO:0000256" key="1">
    <source>
        <dbReference type="SAM" id="MobiDB-lite"/>
    </source>
</evidence>
<evidence type="ECO:0000313" key="3">
    <source>
        <dbReference type="Proteomes" id="UP000054217"/>
    </source>
</evidence>
<reference evidence="3" key="2">
    <citation type="submission" date="2015-01" db="EMBL/GenBank/DDBJ databases">
        <title>Evolutionary Origins and Diversification of the Mycorrhizal Mutualists.</title>
        <authorList>
            <consortium name="DOE Joint Genome Institute"/>
            <consortium name="Mycorrhizal Genomics Consortium"/>
            <person name="Kohler A."/>
            <person name="Kuo A."/>
            <person name="Nagy L.G."/>
            <person name="Floudas D."/>
            <person name="Copeland A."/>
            <person name="Barry K.W."/>
            <person name="Cichocki N."/>
            <person name="Veneault-Fourrey C."/>
            <person name="LaButti K."/>
            <person name="Lindquist E.A."/>
            <person name="Lipzen A."/>
            <person name="Lundell T."/>
            <person name="Morin E."/>
            <person name="Murat C."/>
            <person name="Riley R."/>
            <person name="Ohm R."/>
            <person name="Sun H."/>
            <person name="Tunlid A."/>
            <person name="Henrissat B."/>
            <person name="Grigoriev I.V."/>
            <person name="Hibbett D.S."/>
            <person name="Martin F."/>
        </authorList>
    </citation>
    <scope>NUCLEOTIDE SEQUENCE [LARGE SCALE GENOMIC DNA]</scope>
    <source>
        <strain evidence="3">Marx 270</strain>
    </source>
</reference>
<keyword evidence="3" id="KW-1185">Reference proteome</keyword>